<sequence>MRHSSIAVPLVSMLAIAALGQGCGPFGQRIGERAAERAIERSIEQGQGGDVQVDYDSDSWQIQDQEGRSLRVGAQVEFPENFPSDIPRYQNGTLAFVSTDESSRSFGYSMETPDAKRDVAAWFRSKAESMGYAQTASFEVQDSIVVSYERNEGEDTRVLSITIADAYEGGSNIVVASSIQ</sequence>
<evidence type="ECO:0000313" key="2">
    <source>
        <dbReference type="EMBL" id="MBE7525088.1"/>
    </source>
</evidence>
<feature type="chain" id="PRO_5037481535" description="Lipoprotein" evidence="1">
    <location>
        <begin position="18"/>
        <end position="180"/>
    </location>
</feature>
<protein>
    <recommendedName>
        <fullName evidence="4">Lipoprotein</fullName>
    </recommendedName>
</protein>
<reference evidence="2" key="1">
    <citation type="submission" date="2020-05" db="EMBL/GenBank/DDBJ databases">
        <title>High-Quality Genomes of Partial-Nitritation/Anammox System by Hierarchical Clustering Based Hybrid Assembly.</title>
        <authorList>
            <person name="Liu L."/>
            <person name="Wang Y."/>
            <person name="Che Y."/>
            <person name="Chen Y."/>
            <person name="Xia Y."/>
            <person name="Luo R."/>
            <person name="Cheng S.H."/>
            <person name="Zheng C."/>
            <person name="Zhang T."/>
        </authorList>
    </citation>
    <scope>NUCLEOTIDE SEQUENCE</scope>
    <source>
        <strain evidence="2">H1_PAT1</strain>
    </source>
</reference>
<keyword evidence="1" id="KW-0732">Signal</keyword>
<evidence type="ECO:0008006" key="4">
    <source>
        <dbReference type="Google" id="ProtNLM"/>
    </source>
</evidence>
<evidence type="ECO:0000313" key="3">
    <source>
        <dbReference type="Proteomes" id="UP000710385"/>
    </source>
</evidence>
<dbReference type="EMBL" id="JABTTY010000001">
    <property type="protein sequence ID" value="MBE7525088.1"/>
    <property type="molecule type" value="Genomic_DNA"/>
</dbReference>
<dbReference type="AlphaFoldDB" id="A0A928TWK4"/>
<proteinExistence type="predicted"/>
<feature type="signal peptide" evidence="1">
    <location>
        <begin position="1"/>
        <end position="17"/>
    </location>
</feature>
<evidence type="ECO:0000256" key="1">
    <source>
        <dbReference type="SAM" id="SignalP"/>
    </source>
</evidence>
<gene>
    <name evidence="2" type="ORF">HS096_01695</name>
</gene>
<comment type="caution">
    <text evidence="2">The sequence shown here is derived from an EMBL/GenBank/DDBJ whole genome shotgun (WGS) entry which is preliminary data.</text>
</comment>
<dbReference type="Proteomes" id="UP000710385">
    <property type="component" value="Unassembled WGS sequence"/>
</dbReference>
<accession>A0A928TWK4</accession>
<dbReference type="PROSITE" id="PS51257">
    <property type="entry name" value="PROKAR_LIPOPROTEIN"/>
    <property type="match status" value="1"/>
</dbReference>
<organism evidence="2 3">
    <name type="scientific">candidate division WWE3 bacterium</name>
    <dbReference type="NCBI Taxonomy" id="2053526"/>
    <lineage>
        <taxon>Bacteria</taxon>
        <taxon>Katanobacteria</taxon>
    </lineage>
</organism>
<name>A0A928TWK4_UNCKA</name>